<evidence type="ECO:0000313" key="2">
    <source>
        <dbReference type="EMBL" id="KAF4350254.1"/>
    </source>
</evidence>
<feature type="region of interest" description="Disordered" evidence="1">
    <location>
        <begin position="39"/>
        <end position="145"/>
    </location>
</feature>
<dbReference type="EMBL" id="JAATIP010000371">
    <property type="protein sequence ID" value="KAF4350254.1"/>
    <property type="molecule type" value="Genomic_DNA"/>
</dbReference>
<feature type="compositionally biased region" description="Basic and acidic residues" evidence="1">
    <location>
        <begin position="50"/>
        <end position="59"/>
    </location>
</feature>
<dbReference type="PANTHER" id="PTHR36410">
    <property type="entry name" value="EXPRESSED PROTEIN"/>
    <property type="match status" value="1"/>
</dbReference>
<name>A0A7J6DVW5_CANSA</name>
<protein>
    <submittedName>
        <fullName evidence="2">Uncharacterized protein</fullName>
    </submittedName>
</protein>
<evidence type="ECO:0000256" key="1">
    <source>
        <dbReference type="SAM" id="MobiDB-lite"/>
    </source>
</evidence>
<proteinExistence type="predicted"/>
<dbReference type="Proteomes" id="UP000525078">
    <property type="component" value="Unassembled WGS sequence"/>
</dbReference>
<evidence type="ECO:0000313" key="3">
    <source>
        <dbReference type="Proteomes" id="UP000525078"/>
    </source>
</evidence>
<feature type="compositionally biased region" description="Polar residues" evidence="1">
    <location>
        <begin position="39"/>
        <end position="49"/>
    </location>
</feature>
<gene>
    <name evidence="2" type="ORF">F8388_017638</name>
</gene>
<accession>A0A7J6DVW5</accession>
<comment type="caution">
    <text evidence="2">The sequence shown here is derived from an EMBL/GenBank/DDBJ whole genome shotgun (WGS) entry which is preliminary data.</text>
</comment>
<organism evidence="2 3">
    <name type="scientific">Cannabis sativa</name>
    <name type="common">Hemp</name>
    <name type="synonym">Marijuana</name>
    <dbReference type="NCBI Taxonomy" id="3483"/>
    <lineage>
        <taxon>Eukaryota</taxon>
        <taxon>Viridiplantae</taxon>
        <taxon>Streptophyta</taxon>
        <taxon>Embryophyta</taxon>
        <taxon>Tracheophyta</taxon>
        <taxon>Spermatophyta</taxon>
        <taxon>Magnoliopsida</taxon>
        <taxon>eudicotyledons</taxon>
        <taxon>Gunneridae</taxon>
        <taxon>Pentapetalae</taxon>
        <taxon>rosids</taxon>
        <taxon>fabids</taxon>
        <taxon>Rosales</taxon>
        <taxon>Cannabaceae</taxon>
        <taxon>Cannabis</taxon>
    </lineage>
</organism>
<dbReference type="AlphaFoldDB" id="A0A7J6DVW5"/>
<sequence length="145" mass="16140">MIRQRIVINTTLLRNITSTPPVPIFGQKSSAIGFTQATHSVSTSTQPNNKDMDKGKEEINTSNQETGDVMSSFGEGYSTRCDEEGFGGIYGGKQSLKPQNDPVIDPNHSEYDKTQGSEVKEKEKSRHQTGPNHGEECVIEYRYLR</sequence>
<feature type="compositionally biased region" description="Basic and acidic residues" evidence="1">
    <location>
        <begin position="107"/>
        <end position="126"/>
    </location>
</feature>
<reference evidence="2 3" key="1">
    <citation type="journal article" date="2020" name="bioRxiv">
        <title>Sequence and annotation of 42 cannabis genomes reveals extensive copy number variation in cannabinoid synthesis and pathogen resistance genes.</title>
        <authorList>
            <person name="Mckernan K.J."/>
            <person name="Helbert Y."/>
            <person name="Kane L.T."/>
            <person name="Ebling H."/>
            <person name="Zhang L."/>
            <person name="Liu B."/>
            <person name="Eaton Z."/>
            <person name="Mclaughlin S."/>
            <person name="Kingan S."/>
            <person name="Baybayan P."/>
            <person name="Concepcion G."/>
            <person name="Jordan M."/>
            <person name="Riva A."/>
            <person name="Barbazuk W."/>
            <person name="Harkins T."/>
        </authorList>
    </citation>
    <scope>NUCLEOTIDE SEQUENCE [LARGE SCALE GENOMIC DNA]</scope>
    <source>
        <strain evidence="3">cv. Jamaican Lion 4</strain>
        <tissue evidence="2">Leaf</tissue>
    </source>
</reference>
<dbReference type="PANTHER" id="PTHR36410:SF1">
    <property type="entry name" value="EXPRESSED PROTEIN"/>
    <property type="match status" value="1"/>
</dbReference>